<dbReference type="AlphaFoldDB" id="A0A1Y2LHL3"/>
<dbReference type="Gene3D" id="3.40.190.10">
    <property type="entry name" value="Periplasmic binding protein-like II"/>
    <property type="match status" value="1"/>
</dbReference>
<dbReference type="PANTHER" id="PTHR42928:SF5">
    <property type="entry name" value="BLR1237 PROTEIN"/>
    <property type="match status" value="1"/>
</dbReference>
<dbReference type="RefSeq" id="WP_085614831.1">
    <property type="nucleotide sequence ID" value="NZ_CAXBPE010000004.1"/>
</dbReference>
<dbReference type="OrthoDB" id="7250553at2"/>
<feature type="signal peptide" evidence="2">
    <location>
        <begin position="1"/>
        <end position="22"/>
    </location>
</feature>
<comment type="similarity">
    <text evidence="1">Belongs to the UPF0065 (bug) family.</text>
</comment>
<dbReference type="InterPro" id="IPR042100">
    <property type="entry name" value="Bug_dom1"/>
</dbReference>
<protein>
    <recommendedName>
        <fullName evidence="5">Tripartite tricarboxylate transporter substrate binding protein</fullName>
    </recommendedName>
</protein>
<evidence type="ECO:0000313" key="4">
    <source>
        <dbReference type="Proteomes" id="UP000193396"/>
    </source>
</evidence>
<evidence type="ECO:0000256" key="2">
    <source>
        <dbReference type="SAM" id="SignalP"/>
    </source>
</evidence>
<dbReference type="PIRSF" id="PIRSF017082">
    <property type="entry name" value="YflP"/>
    <property type="match status" value="1"/>
</dbReference>
<gene>
    <name evidence="3" type="ORF">TALK_00610</name>
</gene>
<keyword evidence="2" id="KW-0732">Signal</keyword>
<proteinExistence type="inferred from homology"/>
<dbReference type="STRING" id="1293890.TALK_00610"/>
<dbReference type="CDD" id="cd07012">
    <property type="entry name" value="PBP2_Bug_TTT"/>
    <property type="match status" value="1"/>
</dbReference>
<evidence type="ECO:0008006" key="5">
    <source>
        <dbReference type="Google" id="ProtNLM"/>
    </source>
</evidence>
<name>A0A1Y2LHL3_9PROT</name>
<dbReference type="InterPro" id="IPR005064">
    <property type="entry name" value="BUG"/>
</dbReference>
<evidence type="ECO:0000313" key="3">
    <source>
        <dbReference type="EMBL" id="OSQ50043.1"/>
    </source>
</evidence>
<reference evidence="3 4" key="1">
    <citation type="submission" date="2014-03" db="EMBL/GenBank/DDBJ databases">
        <title>The draft genome sequence of Thalassospira alkalitolerans JCM 18968.</title>
        <authorList>
            <person name="Lai Q."/>
            <person name="Shao Z."/>
        </authorList>
    </citation>
    <scope>NUCLEOTIDE SEQUENCE [LARGE SCALE GENOMIC DNA]</scope>
    <source>
        <strain evidence="3 4">JCM 18968</strain>
    </source>
</reference>
<dbReference type="Proteomes" id="UP000193396">
    <property type="component" value="Unassembled WGS sequence"/>
</dbReference>
<feature type="chain" id="PRO_5012146871" description="Tripartite tricarboxylate transporter substrate binding protein" evidence="2">
    <location>
        <begin position="23"/>
        <end position="314"/>
    </location>
</feature>
<dbReference type="SUPFAM" id="SSF53850">
    <property type="entry name" value="Periplasmic binding protein-like II"/>
    <property type="match status" value="1"/>
</dbReference>
<dbReference type="Pfam" id="PF03401">
    <property type="entry name" value="TctC"/>
    <property type="match status" value="1"/>
</dbReference>
<keyword evidence="4" id="KW-1185">Reference proteome</keyword>
<sequence>MFRKIAVAAGLMAASMVAPAQAQNYPEKPIEFIVPWGPGGGSDTLMRIVAQGLADETGQAVPVINMPGVGGNVGLAEFAKRPADGYTISQIHEGLLISNATGITDLNWNSFMPIGLLASSPQYLTLSKNDNFSNFEEMVAYAKEHPGAIRAGVTLAGVPHLHMAMIEDALGIQFSYVGYEGTGQRIRALVGGNIDVAIGDVSSAGQFVENGDLIFAAVGTPERTDDEPTVPTLKELGVDADLTVTRGVVLPKGTPQEVADQLEAILAKVMKRPDVIEKIKNVGSEAVFLGQEEYKTYLGKLDATVGRLVGKLQG</sequence>
<accession>A0A1Y2LHL3</accession>
<dbReference type="Gene3D" id="3.40.190.150">
    <property type="entry name" value="Bordetella uptake gene, domain 1"/>
    <property type="match status" value="1"/>
</dbReference>
<evidence type="ECO:0000256" key="1">
    <source>
        <dbReference type="ARBA" id="ARBA00006987"/>
    </source>
</evidence>
<organism evidence="3 4">
    <name type="scientific">Thalassospira alkalitolerans</name>
    <dbReference type="NCBI Taxonomy" id="1293890"/>
    <lineage>
        <taxon>Bacteria</taxon>
        <taxon>Pseudomonadati</taxon>
        <taxon>Pseudomonadota</taxon>
        <taxon>Alphaproteobacteria</taxon>
        <taxon>Rhodospirillales</taxon>
        <taxon>Thalassospiraceae</taxon>
        <taxon>Thalassospira</taxon>
    </lineage>
</organism>
<comment type="caution">
    <text evidence="3">The sequence shown here is derived from an EMBL/GenBank/DDBJ whole genome shotgun (WGS) entry which is preliminary data.</text>
</comment>
<dbReference type="PANTHER" id="PTHR42928">
    <property type="entry name" value="TRICARBOXYLATE-BINDING PROTEIN"/>
    <property type="match status" value="1"/>
</dbReference>
<dbReference type="EMBL" id="JFKB01000001">
    <property type="protein sequence ID" value="OSQ50043.1"/>
    <property type="molecule type" value="Genomic_DNA"/>
</dbReference>